<keyword evidence="5" id="KW-0170">Cobalt</keyword>
<dbReference type="PANTHER" id="PTHR48101">
    <property type="entry name" value="METHYLMALONYL-COA MUTASE, MITOCHONDRIAL-RELATED"/>
    <property type="match status" value="1"/>
</dbReference>
<evidence type="ECO:0000256" key="3">
    <source>
        <dbReference type="ARBA" id="ARBA00022628"/>
    </source>
</evidence>
<dbReference type="PANTHER" id="PTHR48101:SF1">
    <property type="entry name" value="METHYLMALONYL-COA MUTASE, LARGE SUBUNIT"/>
    <property type="match status" value="1"/>
</dbReference>
<dbReference type="SUPFAM" id="SSF52242">
    <property type="entry name" value="Cobalamin (vitamin B12)-binding domain"/>
    <property type="match status" value="1"/>
</dbReference>
<evidence type="ECO:0000256" key="1">
    <source>
        <dbReference type="ARBA" id="ARBA00001922"/>
    </source>
</evidence>
<dbReference type="Gene3D" id="3.20.20.240">
    <property type="entry name" value="Methylmalonyl-CoA mutase"/>
    <property type="match status" value="1"/>
</dbReference>
<evidence type="ECO:0000259" key="6">
    <source>
        <dbReference type="Pfam" id="PF01642"/>
    </source>
</evidence>
<feature type="domain" description="Methylmalonyl-CoA mutase alpha/beta chain catalytic" evidence="6">
    <location>
        <begin position="39"/>
        <end position="119"/>
    </location>
</feature>
<evidence type="ECO:0000313" key="7">
    <source>
        <dbReference type="EMBL" id="WXB91968.1"/>
    </source>
</evidence>
<protein>
    <submittedName>
        <fullName evidence="7">Methylmalonyl-CoA mutase family protein</fullName>
    </submittedName>
</protein>
<dbReference type="InterPro" id="IPR016176">
    <property type="entry name" value="Cbl-dep_enz_cat"/>
</dbReference>
<name>A0ABZ2N2X5_9BACI</name>
<evidence type="ECO:0000256" key="5">
    <source>
        <dbReference type="ARBA" id="ARBA00023285"/>
    </source>
</evidence>
<dbReference type="Proteomes" id="UP001387364">
    <property type="component" value="Chromosome"/>
</dbReference>
<reference evidence="7 8" key="1">
    <citation type="submission" date="2024-02" db="EMBL/GenBank/DDBJ databases">
        <title>Seven novel Bacillus-like species.</title>
        <authorList>
            <person name="Liu G."/>
        </authorList>
    </citation>
    <scope>NUCLEOTIDE SEQUENCE [LARGE SCALE GENOMIC DNA]</scope>
    <source>
        <strain evidence="7 8">FJAT-52991</strain>
    </source>
</reference>
<dbReference type="RefSeq" id="WP_338749985.1">
    <property type="nucleotide sequence ID" value="NZ_CP147404.1"/>
</dbReference>
<dbReference type="InterPro" id="IPR036724">
    <property type="entry name" value="Cobalamin-bd_sf"/>
</dbReference>
<keyword evidence="8" id="KW-1185">Reference proteome</keyword>
<dbReference type="Pfam" id="PF01642">
    <property type="entry name" value="MM_CoA_mutase"/>
    <property type="match status" value="2"/>
</dbReference>
<dbReference type="InterPro" id="IPR006099">
    <property type="entry name" value="MeMalonylCoA_mutase_a/b_cat"/>
</dbReference>
<evidence type="ECO:0000256" key="4">
    <source>
        <dbReference type="ARBA" id="ARBA00023235"/>
    </source>
</evidence>
<gene>
    <name evidence="7" type="ORF">WDJ61_11920</name>
</gene>
<proteinExistence type="inferred from homology"/>
<dbReference type="Gene3D" id="3.40.50.280">
    <property type="entry name" value="Cobalamin-binding domain"/>
    <property type="match status" value="1"/>
</dbReference>
<accession>A0ABZ2N2X5</accession>
<organism evidence="7 8">
    <name type="scientific">Bacillus kandeliae</name>
    <dbReference type="NCBI Taxonomy" id="3129297"/>
    <lineage>
        <taxon>Bacteria</taxon>
        <taxon>Bacillati</taxon>
        <taxon>Bacillota</taxon>
        <taxon>Bacilli</taxon>
        <taxon>Bacillales</taxon>
        <taxon>Bacillaceae</taxon>
        <taxon>Bacillus</taxon>
    </lineage>
</organism>
<evidence type="ECO:0000256" key="2">
    <source>
        <dbReference type="ARBA" id="ARBA00008465"/>
    </source>
</evidence>
<keyword evidence="4" id="KW-0413">Isomerase</keyword>
<dbReference type="EMBL" id="CP147404">
    <property type="protein sequence ID" value="WXB91968.1"/>
    <property type="molecule type" value="Genomic_DNA"/>
</dbReference>
<evidence type="ECO:0000313" key="8">
    <source>
        <dbReference type="Proteomes" id="UP001387364"/>
    </source>
</evidence>
<comment type="cofactor">
    <cofactor evidence="1">
        <name>adenosylcob(III)alamin</name>
        <dbReference type="ChEBI" id="CHEBI:18408"/>
    </cofactor>
</comment>
<feature type="domain" description="Methylmalonyl-CoA mutase alpha/beta chain catalytic" evidence="6">
    <location>
        <begin position="154"/>
        <end position="474"/>
    </location>
</feature>
<sequence length="645" mass="71861">MKIEEMKSQNFEHVSLEEWKKTAEASLKGKSLAKLYTETYEQITLKPLYLKADIESVEEEQFPGIPSYTRGFYKGGYVERSLKTAHPLKAHSASNLQTKLSAAMQAGQDALSFSIEEQARMTFRECSQLLSNPYPLYINTKDHFLAFSAFLLKADLAELQGVIGTDLLSHFAAKGLVPDEQALDLHFEALTEMKQRYPKVKTVVINTVPYDLAGATAIQEIAIALSQAVFYIEWLKEKGWTPLEAVQLFSFHFAIGSQFFMEVAKLRAFRKLWTALCESYQIHGEAVKVTVGAETSEFTLSKLDRHVNILRTGSEAFAALLGGVEYLQVTPFDQFNGTTSTLAERVAKNIPLMLQSESHLTKVVDPAGGSYFIESLTNELAQAAWKKFLQIEESGGMLSVLKEGTLQKELAQVLEQRIVDLAVRKKSMIGTNIYADLNETFFSEHEGMEVLLADRQVTSYKELLNQVSEERTLAELHVRDSGEQVIPVKSQRLAEPFEQLRERAVGIQASGKTIQAGLICLGKLKDFKPRADYVTGVLSTGGISVQLSDECHSVEEAVRYVKETQFPYYCICGKDETYKEFGPSLVAELKQAETAIQIDIAGKLSEEENAEWRAAGLNGHVFAGQNLLDKLSSLLALWEGGATHE</sequence>
<comment type="similarity">
    <text evidence="2">Belongs to the methylmalonyl-CoA mutase family.</text>
</comment>
<keyword evidence="3" id="KW-0846">Cobalamin</keyword>
<dbReference type="SUPFAM" id="SSF51703">
    <property type="entry name" value="Cobalamin (vitamin B12)-dependent enzymes"/>
    <property type="match status" value="1"/>
</dbReference>